<evidence type="ECO:0000259" key="1">
    <source>
        <dbReference type="SMART" id="SM00355"/>
    </source>
</evidence>
<keyword evidence="3" id="KW-1185">Reference proteome</keyword>
<dbReference type="PANTHER" id="PTHR31912:SF34">
    <property type="entry name" value="NOTOCHORD-RELATED PROTEIN"/>
    <property type="match status" value="1"/>
</dbReference>
<dbReference type="SMART" id="SM00355">
    <property type="entry name" value="ZnF_C2H2"/>
    <property type="match status" value="2"/>
</dbReference>
<organism evidence="2 3">
    <name type="scientific">Amphimedon queenslandica</name>
    <name type="common">Sponge</name>
    <dbReference type="NCBI Taxonomy" id="400682"/>
    <lineage>
        <taxon>Eukaryota</taxon>
        <taxon>Metazoa</taxon>
        <taxon>Porifera</taxon>
        <taxon>Demospongiae</taxon>
        <taxon>Heteroscleromorpha</taxon>
        <taxon>Haplosclerida</taxon>
        <taxon>Niphatidae</taxon>
        <taxon>Amphimedon</taxon>
    </lineage>
</organism>
<evidence type="ECO:0000313" key="3">
    <source>
        <dbReference type="Proteomes" id="UP000007879"/>
    </source>
</evidence>
<dbReference type="KEGG" id="aqu:100636600"/>
<name>A0AAN0IIC7_AMPQE</name>
<evidence type="ECO:0000313" key="2">
    <source>
        <dbReference type="EnsemblMetazoa" id="XP_003390893.1"/>
    </source>
</evidence>
<dbReference type="PANTHER" id="PTHR31912">
    <property type="entry name" value="IP13529P"/>
    <property type="match status" value="1"/>
</dbReference>
<accession>A0AAN0IIC7</accession>
<dbReference type="RefSeq" id="XP_003390893.1">
    <property type="nucleotide sequence ID" value="XM_003390845.1"/>
</dbReference>
<feature type="domain" description="C2H2-type" evidence="1">
    <location>
        <begin position="2"/>
        <end position="28"/>
    </location>
</feature>
<dbReference type="Proteomes" id="UP000007879">
    <property type="component" value="Unassembled WGS sequence"/>
</dbReference>
<protein>
    <recommendedName>
        <fullName evidence="1">C2H2-type domain-containing protein</fullName>
    </recommendedName>
</protein>
<proteinExistence type="predicted"/>
<dbReference type="InterPro" id="IPR013087">
    <property type="entry name" value="Znf_C2H2_type"/>
</dbReference>
<reference evidence="3" key="1">
    <citation type="journal article" date="2010" name="Nature">
        <title>The Amphimedon queenslandica genome and the evolution of animal complexity.</title>
        <authorList>
            <person name="Srivastava M."/>
            <person name="Simakov O."/>
            <person name="Chapman J."/>
            <person name="Fahey B."/>
            <person name="Gauthier M.E."/>
            <person name="Mitros T."/>
            <person name="Richards G.S."/>
            <person name="Conaco C."/>
            <person name="Dacre M."/>
            <person name="Hellsten U."/>
            <person name="Larroux C."/>
            <person name="Putnam N.H."/>
            <person name="Stanke M."/>
            <person name="Adamska M."/>
            <person name="Darling A."/>
            <person name="Degnan S.M."/>
            <person name="Oakley T.H."/>
            <person name="Plachetzki D.C."/>
            <person name="Zhai Y."/>
            <person name="Adamski M."/>
            <person name="Calcino A."/>
            <person name="Cummins S.F."/>
            <person name="Goodstein D.M."/>
            <person name="Harris C."/>
            <person name="Jackson D.J."/>
            <person name="Leys S.P."/>
            <person name="Shu S."/>
            <person name="Woodcroft B.J."/>
            <person name="Vervoort M."/>
            <person name="Kosik K.S."/>
            <person name="Manning G."/>
            <person name="Degnan B.M."/>
            <person name="Rokhsar D.S."/>
        </authorList>
    </citation>
    <scope>NUCLEOTIDE SEQUENCE [LARGE SCALE GENOMIC DNA]</scope>
</reference>
<dbReference type="EnsemblMetazoa" id="XM_003390845.1">
    <property type="protein sequence ID" value="XP_003390893.1"/>
    <property type="gene ID" value="LOC100636600"/>
</dbReference>
<dbReference type="GeneID" id="100636600"/>
<dbReference type="AlphaFoldDB" id="A0AAN0IIC7"/>
<feature type="domain" description="C2H2-type" evidence="1">
    <location>
        <begin position="33"/>
        <end position="59"/>
    </location>
</feature>
<reference evidence="2" key="2">
    <citation type="submission" date="2024-06" db="UniProtKB">
        <authorList>
            <consortium name="EnsemblMetazoa"/>
        </authorList>
    </citation>
    <scope>IDENTIFICATION</scope>
</reference>
<sequence length="834" mass="95896">MFRCHQRGCSFVCLSINDYLRHLRVVNHDNFCCFCCYEGCTAGEFHTVAAFKSHIYRTHYDRSEDNPELIQASSSTDIAISTVNHPVTAINDETQDAIVNPDLEADINRLKGIDVVEQKRSSALFLLRLKEIHHIPQVAVDSVVHGSQELFQQTVQRLKAGVRLKLAEAGIEESLSQEINSVFEDLMDPYTGLETEYLQNAYIRETFKIPEPKEIKLNRCYVSKGSGEKRSYELQWSTFHYVPIKETLTMILNDPEIKRAILDRNVPVEGIYTDFSDESNTKFHPVIAEHPNSLQIVGYYDELEICNPLGSKVKKHKLGLVFYTIANIHPKYRSNFKAIFLSTIANVTLIEENGIDAVLKPFVDDLKTLATTGVSIEGCEEQVHGALIAFLADNLASHTVGGFKESMSFARHFCRSCMATKEMASRYFTEDGFIMRTHDEHMKQCAEIEKDPLLSVNYGINRNSILNAVPGFSVASGLPQDVMHDLLEGVINYEFRLLLTYCIQRNYFTIIQINERIKSFDFGYSQTSTKPPEISTRCITEQMKIRYSASEMLTMAHIFPHLVRDKIPESDQNYQCFLILIKILKICLSPVITNSLVSFLRVLIEEHHHMFRDLYCNESFIPKLHFMVHYPQQIIRHGPLIRSWTMRHEGKLNFFKQASKSSNFKNITLSLARRHQLWLLYQFQTSSLLDNEIIRGPIIRCNQLCEEETETLTLIKNHLTSCCISNHSLITRLKWIKVNGLKYLLNNAYLITAVEEDEPTFSKLMDIILVDSSIILLQTLQYNILHYSEHTLSYSISPGQTIEIFDPFNLKYPFVLHSVKYLSVDHITLPFYVN</sequence>